<accession>A0AAD5R8P1</accession>
<dbReference type="Proteomes" id="UP001196413">
    <property type="component" value="Unassembled WGS sequence"/>
</dbReference>
<organism evidence="1 2">
    <name type="scientific">Parelaphostrongylus tenuis</name>
    <name type="common">Meningeal worm</name>
    <dbReference type="NCBI Taxonomy" id="148309"/>
    <lineage>
        <taxon>Eukaryota</taxon>
        <taxon>Metazoa</taxon>
        <taxon>Ecdysozoa</taxon>
        <taxon>Nematoda</taxon>
        <taxon>Chromadorea</taxon>
        <taxon>Rhabditida</taxon>
        <taxon>Rhabditina</taxon>
        <taxon>Rhabditomorpha</taxon>
        <taxon>Strongyloidea</taxon>
        <taxon>Metastrongylidae</taxon>
        <taxon>Parelaphostrongylus</taxon>
    </lineage>
</organism>
<reference evidence="1" key="1">
    <citation type="submission" date="2021-06" db="EMBL/GenBank/DDBJ databases">
        <title>Parelaphostrongylus tenuis whole genome reference sequence.</title>
        <authorList>
            <person name="Garwood T.J."/>
            <person name="Larsen P.A."/>
            <person name="Fountain-Jones N.M."/>
            <person name="Garbe J.R."/>
            <person name="Macchietto M.G."/>
            <person name="Kania S.A."/>
            <person name="Gerhold R.W."/>
            <person name="Richards J.E."/>
            <person name="Wolf T.M."/>
        </authorList>
    </citation>
    <scope>NUCLEOTIDE SEQUENCE</scope>
    <source>
        <strain evidence="1">MNPRO001-30</strain>
        <tissue evidence="1">Meninges</tissue>
    </source>
</reference>
<comment type="caution">
    <text evidence="1">The sequence shown here is derived from an EMBL/GenBank/DDBJ whole genome shotgun (WGS) entry which is preliminary data.</text>
</comment>
<keyword evidence="2" id="KW-1185">Reference proteome</keyword>
<evidence type="ECO:0000313" key="2">
    <source>
        <dbReference type="Proteomes" id="UP001196413"/>
    </source>
</evidence>
<dbReference type="EMBL" id="JAHQIW010006985">
    <property type="protein sequence ID" value="KAJ1371486.1"/>
    <property type="molecule type" value="Genomic_DNA"/>
</dbReference>
<name>A0AAD5R8P1_PARTN</name>
<sequence length="52" mass="5702">MNSSAYGTLTVCQRRTPASRDDKSTGERFDVFGFFRGRLAVADGPQVISFVS</sequence>
<dbReference type="AlphaFoldDB" id="A0AAD5R8P1"/>
<protein>
    <submittedName>
        <fullName evidence="1">Uncharacterized protein</fullName>
    </submittedName>
</protein>
<proteinExistence type="predicted"/>
<gene>
    <name evidence="1" type="ORF">KIN20_033448</name>
</gene>
<evidence type="ECO:0000313" key="1">
    <source>
        <dbReference type="EMBL" id="KAJ1371486.1"/>
    </source>
</evidence>